<gene>
    <name evidence="1" type="ORF">L873DRAFT_191294</name>
</gene>
<accession>A0A3N4J2M7</accession>
<evidence type="ECO:0000313" key="2">
    <source>
        <dbReference type="Proteomes" id="UP000276215"/>
    </source>
</evidence>
<organism evidence="1 2">
    <name type="scientific">Choiromyces venosus 120613-1</name>
    <dbReference type="NCBI Taxonomy" id="1336337"/>
    <lineage>
        <taxon>Eukaryota</taxon>
        <taxon>Fungi</taxon>
        <taxon>Dikarya</taxon>
        <taxon>Ascomycota</taxon>
        <taxon>Pezizomycotina</taxon>
        <taxon>Pezizomycetes</taxon>
        <taxon>Pezizales</taxon>
        <taxon>Tuberaceae</taxon>
        <taxon>Choiromyces</taxon>
    </lineage>
</organism>
<evidence type="ECO:0000313" key="1">
    <source>
        <dbReference type="EMBL" id="RPA92406.1"/>
    </source>
</evidence>
<protein>
    <submittedName>
        <fullName evidence="1">Uncharacterized protein</fullName>
    </submittedName>
</protein>
<proteinExistence type="predicted"/>
<sequence length="154" mass="17623">MVSVMRRGIGVVKPPYSPLLGNLPTPYSPLSLRKNKIYNLWYVKGLIRVLPYPTEVTKLLLMLYAAIIRKHVSSFWKGATPLIVTGIQLTDSRLNRKEEKLRAERLAIEGREERDLGRQERELNMKLMHKQIEQLGNQKKAPLSAATLTPPKTH</sequence>
<name>A0A3N4J2M7_9PEZI</name>
<dbReference type="Proteomes" id="UP000276215">
    <property type="component" value="Unassembled WGS sequence"/>
</dbReference>
<dbReference type="AlphaFoldDB" id="A0A3N4J2M7"/>
<keyword evidence="2" id="KW-1185">Reference proteome</keyword>
<reference evidence="1 2" key="1">
    <citation type="journal article" date="2018" name="Nat. Ecol. Evol.">
        <title>Pezizomycetes genomes reveal the molecular basis of ectomycorrhizal truffle lifestyle.</title>
        <authorList>
            <person name="Murat C."/>
            <person name="Payen T."/>
            <person name="Noel B."/>
            <person name="Kuo A."/>
            <person name="Morin E."/>
            <person name="Chen J."/>
            <person name="Kohler A."/>
            <person name="Krizsan K."/>
            <person name="Balestrini R."/>
            <person name="Da Silva C."/>
            <person name="Montanini B."/>
            <person name="Hainaut M."/>
            <person name="Levati E."/>
            <person name="Barry K.W."/>
            <person name="Belfiori B."/>
            <person name="Cichocki N."/>
            <person name="Clum A."/>
            <person name="Dockter R.B."/>
            <person name="Fauchery L."/>
            <person name="Guy J."/>
            <person name="Iotti M."/>
            <person name="Le Tacon F."/>
            <person name="Lindquist E.A."/>
            <person name="Lipzen A."/>
            <person name="Malagnac F."/>
            <person name="Mello A."/>
            <person name="Molinier V."/>
            <person name="Miyauchi S."/>
            <person name="Poulain J."/>
            <person name="Riccioni C."/>
            <person name="Rubini A."/>
            <person name="Sitrit Y."/>
            <person name="Splivallo R."/>
            <person name="Traeger S."/>
            <person name="Wang M."/>
            <person name="Zifcakova L."/>
            <person name="Wipf D."/>
            <person name="Zambonelli A."/>
            <person name="Paolocci F."/>
            <person name="Nowrousian M."/>
            <person name="Ottonello S."/>
            <person name="Baldrian P."/>
            <person name="Spatafora J.W."/>
            <person name="Henrissat B."/>
            <person name="Nagy L.G."/>
            <person name="Aury J.M."/>
            <person name="Wincker P."/>
            <person name="Grigoriev I.V."/>
            <person name="Bonfante P."/>
            <person name="Martin F.M."/>
        </authorList>
    </citation>
    <scope>NUCLEOTIDE SEQUENCE [LARGE SCALE GENOMIC DNA]</scope>
    <source>
        <strain evidence="1 2">120613-1</strain>
    </source>
</reference>
<dbReference type="EMBL" id="ML120473">
    <property type="protein sequence ID" value="RPA92406.1"/>
    <property type="molecule type" value="Genomic_DNA"/>
</dbReference>